<dbReference type="PANTHER" id="PTHR43685:SF2">
    <property type="entry name" value="GLYCOSYLTRANSFERASE 2-LIKE DOMAIN-CONTAINING PROTEIN"/>
    <property type="match status" value="1"/>
</dbReference>
<reference evidence="2 3" key="1">
    <citation type="submission" date="2019-03" db="EMBL/GenBank/DDBJ databases">
        <title>Whole genome sequence of Arthrobacter sp JH1-1.</title>
        <authorList>
            <person name="Trinh H.N."/>
        </authorList>
    </citation>
    <scope>NUCLEOTIDE SEQUENCE [LARGE SCALE GENOMIC DNA]</scope>
    <source>
        <strain evidence="2 3">JH1-1</strain>
    </source>
</reference>
<feature type="domain" description="Glycosyltransferase 2-like" evidence="1">
    <location>
        <begin position="16"/>
        <end position="145"/>
    </location>
</feature>
<dbReference type="InterPro" id="IPR001173">
    <property type="entry name" value="Glyco_trans_2-like"/>
</dbReference>
<evidence type="ECO:0000313" key="2">
    <source>
        <dbReference type="EMBL" id="TDF99977.1"/>
    </source>
</evidence>
<evidence type="ECO:0000313" key="3">
    <source>
        <dbReference type="Proteomes" id="UP000295511"/>
    </source>
</evidence>
<dbReference type="SUPFAM" id="SSF53448">
    <property type="entry name" value="Nucleotide-diphospho-sugar transferases"/>
    <property type="match status" value="1"/>
</dbReference>
<evidence type="ECO:0000259" key="1">
    <source>
        <dbReference type="Pfam" id="PF00535"/>
    </source>
</evidence>
<dbReference type="OrthoDB" id="4529776at2"/>
<keyword evidence="3" id="KW-1185">Reference proteome</keyword>
<dbReference type="Gene3D" id="3.90.550.10">
    <property type="entry name" value="Spore Coat Polysaccharide Biosynthesis Protein SpsA, Chain A"/>
    <property type="match status" value="1"/>
</dbReference>
<dbReference type="GO" id="GO:0016740">
    <property type="term" value="F:transferase activity"/>
    <property type="evidence" value="ECO:0007669"/>
    <property type="project" value="UniProtKB-KW"/>
</dbReference>
<name>A0A4R5KXZ0_9MICC</name>
<comment type="caution">
    <text evidence="2">The sequence shown here is derived from an EMBL/GenBank/DDBJ whole genome shotgun (WGS) entry which is preliminary data.</text>
</comment>
<dbReference type="AlphaFoldDB" id="A0A4R5KXZ0"/>
<organism evidence="2 3">
    <name type="scientific">Arthrobacter terricola</name>
    <dbReference type="NCBI Taxonomy" id="2547396"/>
    <lineage>
        <taxon>Bacteria</taxon>
        <taxon>Bacillati</taxon>
        <taxon>Actinomycetota</taxon>
        <taxon>Actinomycetes</taxon>
        <taxon>Micrococcales</taxon>
        <taxon>Micrococcaceae</taxon>
        <taxon>Arthrobacter</taxon>
    </lineage>
</organism>
<keyword evidence="2" id="KW-0808">Transferase</keyword>
<dbReference type="Proteomes" id="UP000295511">
    <property type="component" value="Unassembled WGS sequence"/>
</dbReference>
<accession>A0A4R5KXZ0</accession>
<dbReference type="RefSeq" id="WP_133203070.1">
    <property type="nucleotide sequence ID" value="NZ_SMRU01000004.1"/>
</dbReference>
<dbReference type="PANTHER" id="PTHR43685">
    <property type="entry name" value="GLYCOSYLTRANSFERASE"/>
    <property type="match status" value="1"/>
</dbReference>
<protein>
    <submittedName>
        <fullName evidence="2">Glycosyltransferase</fullName>
    </submittedName>
</protein>
<dbReference type="InterPro" id="IPR050834">
    <property type="entry name" value="Glycosyltransf_2"/>
</dbReference>
<dbReference type="EMBL" id="SMRU01000004">
    <property type="protein sequence ID" value="TDF99977.1"/>
    <property type="molecule type" value="Genomic_DNA"/>
</dbReference>
<sequence length="359" mass="40098">MKIMRPRAPRTTPQVTVVIPCYNYARYLPAVVDSVLGQTGVDARVIIVDDASSDDSAETARELASREPRISVVAHEQNMGHIATYNDGLSRVSTEFVALLSADDLLAPGALFRATALMTANPRVGMVYGRPLEFSDENDLPRTNGRMRHSWTVWPGHEWIGWACRRGRCFILSPEVVMRTEVMRQVGSYNPSLPHSGDLEYWLRTAAHWDVGRINGPVQAYYRVHGSNMHLTTFATMMVDLGHRLEAFRVLRSPEVLRGLPRGNRLFERAQQAVGREALILAARTLDSGGPTADAAALRDFASRSTPGRQGRRRMQGVGWRLARADGGKAPMVWQRAAEAGRTQLDRVRWRAWRMVGIS</sequence>
<dbReference type="InterPro" id="IPR029044">
    <property type="entry name" value="Nucleotide-diphossugar_trans"/>
</dbReference>
<dbReference type="Pfam" id="PF00535">
    <property type="entry name" value="Glycos_transf_2"/>
    <property type="match status" value="1"/>
</dbReference>
<proteinExistence type="predicted"/>
<gene>
    <name evidence="2" type="ORF">E1809_04705</name>
</gene>